<evidence type="ECO:0000256" key="2">
    <source>
        <dbReference type="ARBA" id="ARBA00009528"/>
    </source>
</evidence>
<dbReference type="InterPro" id="IPR023042">
    <property type="entry name" value="Peptidase_M17_leu_NH2_pept"/>
</dbReference>
<dbReference type="InterPro" id="IPR011356">
    <property type="entry name" value="Leucine_aapep/pepB"/>
</dbReference>
<dbReference type="PRINTS" id="PR00481">
    <property type="entry name" value="LAMNOPPTDASE"/>
</dbReference>
<comment type="similarity">
    <text evidence="2">Belongs to the peptidase M17 family.</text>
</comment>
<reference evidence="8" key="1">
    <citation type="submission" date="2020-05" db="EMBL/GenBank/DDBJ databases">
        <authorList>
            <person name="Chiriac C."/>
            <person name="Salcher M."/>
            <person name="Ghai R."/>
            <person name="Kavagutti S V."/>
        </authorList>
    </citation>
    <scope>NUCLEOTIDE SEQUENCE</scope>
</reference>
<name>A0A6J6DPD4_9ZZZZ</name>
<evidence type="ECO:0000256" key="6">
    <source>
        <dbReference type="ARBA" id="ARBA00022801"/>
    </source>
</evidence>
<evidence type="ECO:0000256" key="4">
    <source>
        <dbReference type="ARBA" id="ARBA00022438"/>
    </source>
</evidence>
<feature type="domain" description="Cytosol aminopeptidase" evidence="7">
    <location>
        <begin position="330"/>
        <end position="337"/>
    </location>
</feature>
<dbReference type="NCBIfam" id="NF002073">
    <property type="entry name" value="PRK00913.1-2"/>
    <property type="match status" value="1"/>
</dbReference>
<dbReference type="Gene3D" id="3.40.220.10">
    <property type="entry name" value="Leucine Aminopeptidase, subunit E, domain 1"/>
    <property type="match status" value="1"/>
</dbReference>
<protein>
    <recommendedName>
        <fullName evidence="3">leucyl aminopeptidase</fullName>
        <ecNumber evidence="3">3.4.11.1</ecNumber>
    </recommendedName>
</protein>
<dbReference type="InterPro" id="IPR000819">
    <property type="entry name" value="Peptidase_M17_C"/>
</dbReference>
<accession>A0A6J6DPD4</accession>
<dbReference type="GO" id="GO:0030145">
    <property type="term" value="F:manganese ion binding"/>
    <property type="evidence" value="ECO:0007669"/>
    <property type="project" value="InterPro"/>
</dbReference>
<evidence type="ECO:0000259" key="7">
    <source>
        <dbReference type="PROSITE" id="PS00631"/>
    </source>
</evidence>
<keyword evidence="6" id="KW-0378">Hydrolase</keyword>
<keyword evidence="4" id="KW-0031">Aminopeptidase</keyword>
<gene>
    <name evidence="8" type="ORF">UFOPK1572_01108</name>
    <name evidence="9" type="ORF">UFOPK2169_00950</name>
</gene>
<dbReference type="AlphaFoldDB" id="A0A6J6DPD4"/>
<dbReference type="EMBL" id="CAEZWE010000034">
    <property type="protein sequence ID" value="CAB4653900.1"/>
    <property type="molecule type" value="Genomic_DNA"/>
</dbReference>
<dbReference type="InterPro" id="IPR043472">
    <property type="entry name" value="Macro_dom-like"/>
</dbReference>
<dbReference type="Pfam" id="PF00883">
    <property type="entry name" value="Peptidase_M17"/>
    <property type="match status" value="1"/>
</dbReference>
<keyword evidence="5" id="KW-0645">Protease</keyword>
<dbReference type="EC" id="3.4.11.1" evidence="3"/>
<evidence type="ECO:0000256" key="1">
    <source>
        <dbReference type="ARBA" id="ARBA00000135"/>
    </source>
</evidence>
<organism evidence="8">
    <name type="scientific">freshwater metagenome</name>
    <dbReference type="NCBI Taxonomy" id="449393"/>
    <lineage>
        <taxon>unclassified sequences</taxon>
        <taxon>metagenomes</taxon>
        <taxon>ecological metagenomes</taxon>
    </lineage>
</organism>
<dbReference type="Pfam" id="PF02789">
    <property type="entry name" value="Peptidase_M17_N"/>
    <property type="match status" value="1"/>
</dbReference>
<evidence type="ECO:0000313" key="9">
    <source>
        <dbReference type="EMBL" id="CAB4653900.1"/>
    </source>
</evidence>
<dbReference type="SUPFAM" id="SSF53187">
    <property type="entry name" value="Zn-dependent exopeptidases"/>
    <property type="match status" value="1"/>
</dbReference>
<dbReference type="EMBL" id="CAEZTC010000147">
    <property type="protein sequence ID" value="CAB4565917.1"/>
    <property type="molecule type" value="Genomic_DNA"/>
</dbReference>
<evidence type="ECO:0000256" key="3">
    <source>
        <dbReference type="ARBA" id="ARBA00012565"/>
    </source>
</evidence>
<dbReference type="Gene3D" id="3.40.630.10">
    <property type="entry name" value="Zn peptidases"/>
    <property type="match status" value="1"/>
</dbReference>
<sequence>MRTSFTTASTLPAKIDALVIGIASSGTLPAGLGYTRAELSAIGFDGRCCQTTIIPASGQSPVRVLVGLGEMSALTANTVRLVAASAARAGARYAKVATTLVTDARGNAKDNAQSVVEGMALALHRYVDLKNDKSSLPALTSVVLIARTSPAQVKAGMEMGIATATAVCTARDFANTPPSHLTATQFAQHAEEIARKSGLKSTVYNRDQLIAMGCGGLVGVNAGSVEPPRMVKLEYRPTGARGHVVLVGKGVMYDSGGISLKPSDASHASMKMDMSGAAAVLATMGALRALKVKTKVTAFLMCTDNLPSGSAMKLGDVLTMHNGKTVEIHNTDAEGRLVLADGLSLGTQLKPDAMIDIATLTGACMGALGKKMAGVFGNNRGVIDQIKQASTRTDELVWELPLFADYRRLLDSNVADMRNIGGPLAGATTAALFLSEFVADVPWAHLDIAGPMEADGDDGWLNRGATAYGTRLLIDFCAQFKKPAASKKK</sequence>
<dbReference type="GO" id="GO:0006508">
    <property type="term" value="P:proteolysis"/>
    <property type="evidence" value="ECO:0007669"/>
    <property type="project" value="UniProtKB-KW"/>
</dbReference>
<comment type="catalytic activity">
    <reaction evidence="1">
        <text>Release of an N-terminal amino acid, Xaa-|-Yaa-, in which Xaa is preferably Leu, but may be other amino acids including Pro although not Arg or Lys, and Yaa may be Pro. Amino acid amides and methyl esters are also readily hydrolyzed, but rates on arylamides are exceedingly low.</text>
        <dbReference type="EC" id="3.4.11.1"/>
    </reaction>
</comment>
<dbReference type="GO" id="GO:0070006">
    <property type="term" value="F:metalloaminopeptidase activity"/>
    <property type="evidence" value="ECO:0007669"/>
    <property type="project" value="InterPro"/>
</dbReference>
<proteinExistence type="inferred from homology"/>
<dbReference type="HAMAP" id="MF_00181">
    <property type="entry name" value="Cytosol_peptidase_M17"/>
    <property type="match status" value="1"/>
</dbReference>
<dbReference type="PROSITE" id="PS00631">
    <property type="entry name" value="CYTOSOL_AP"/>
    <property type="match status" value="1"/>
</dbReference>
<evidence type="ECO:0000313" key="8">
    <source>
        <dbReference type="EMBL" id="CAB4565917.1"/>
    </source>
</evidence>
<dbReference type="PANTHER" id="PTHR11963">
    <property type="entry name" value="LEUCINE AMINOPEPTIDASE-RELATED"/>
    <property type="match status" value="1"/>
</dbReference>
<evidence type="ECO:0000256" key="5">
    <source>
        <dbReference type="ARBA" id="ARBA00022670"/>
    </source>
</evidence>
<dbReference type="GO" id="GO:0005737">
    <property type="term" value="C:cytoplasm"/>
    <property type="evidence" value="ECO:0007669"/>
    <property type="project" value="InterPro"/>
</dbReference>
<dbReference type="SUPFAM" id="SSF52949">
    <property type="entry name" value="Macro domain-like"/>
    <property type="match status" value="1"/>
</dbReference>
<dbReference type="InterPro" id="IPR008283">
    <property type="entry name" value="Peptidase_M17_N"/>
</dbReference>
<dbReference type="PANTHER" id="PTHR11963:SF23">
    <property type="entry name" value="CYTOSOL AMINOPEPTIDASE"/>
    <property type="match status" value="1"/>
</dbReference>
<dbReference type="CDD" id="cd00433">
    <property type="entry name" value="Peptidase_M17"/>
    <property type="match status" value="1"/>
</dbReference>